<dbReference type="Gene3D" id="3.40.50.300">
    <property type="entry name" value="P-loop containing nucleotide triphosphate hydrolases"/>
    <property type="match status" value="1"/>
</dbReference>
<evidence type="ECO:0000259" key="10">
    <source>
        <dbReference type="Pfam" id="PF21530"/>
    </source>
</evidence>
<evidence type="ECO:0000256" key="9">
    <source>
        <dbReference type="SAM" id="MobiDB-lite"/>
    </source>
</evidence>
<feature type="compositionally biased region" description="Basic and acidic residues" evidence="9">
    <location>
        <begin position="136"/>
        <end position="149"/>
    </location>
</feature>
<evidence type="ECO:0000256" key="7">
    <source>
        <dbReference type="ARBA" id="ARBA00023204"/>
    </source>
</evidence>
<dbReference type="Proteomes" id="UP001243330">
    <property type="component" value="Unassembled WGS sequence"/>
</dbReference>
<keyword evidence="1" id="KW-0547">Nucleotide-binding</keyword>
<keyword evidence="8" id="KW-0413">Isomerase</keyword>
<evidence type="ECO:0000256" key="4">
    <source>
        <dbReference type="ARBA" id="ARBA00022806"/>
    </source>
</evidence>
<keyword evidence="6" id="KW-0238">DNA-binding</keyword>
<dbReference type="EMBL" id="JAQOWY010000383">
    <property type="protein sequence ID" value="KAK1842974.1"/>
    <property type="molecule type" value="Genomic_DNA"/>
</dbReference>
<sequence>MFDEKTKIPYSCGLMETSDDLLHYCPWDKSHGQFKDCEKWAFKSDAWHHCTFKNIHLTTIHRQKDEGFIRMLQNIRRGHVHDDELDLLLEKRRVDGNGTFLFSHKNDVKNHNDAKLKSLDGKEVQYQCLDHTQPIGDRKNKRDDEDKSRSQSLGDDDDKHRYQKCLEMKVNMPVILLSNIDVEKGLCNGSQGTVIGFVPRLEDDLKDPNPKHYKGDQVGCDLAKARCKQIGVFKANLDTKLYPEVRFSNGERRVIGPDCRKEIDGEVRLALKSFSVRTQIPLVPGWAMTIHKSQSLSLDHVTVDLESAWDGRLIYVALSRARSLQGLYVKGSRNKFRENLSLGPEVERFVRDIEERKQDEII</sequence>
<dbReference type="InterPro" id="IPR051055">
    <property type="entry name" value="PIF1_helicase"/>
</dbReference>
<keyword evidence="5" id="KW-0067">ATP-binding</keyword>
<keyword evidence="3" id="KW-0378">Hydrolase</keyword>
<evidence type="ECO:0000313" key="11">
    <source>
        <dbReference type="EMBL" id="KAK1842974.1"/>
    </source>
</evidence>
<accession>A0AAD9ACH3</accession>
<keyword evidence="7" id="KW-0234">DNA repair</keyword>
<keyword evidence="2" id="KW-0227">DNA damage</keyword>
<dbReference type="CDD" id="cd18809">
    <property type="entry name" value="SF1_C_RecD"/>
    <property type="match status" value="1"/>
</dbReference>
<name>A0AAD9ACH3_9PEZI</name>
<comment type="caution">
    <text evidence="11">The sequence shown here is derived from an EMBL/GenBank/DDBJ whole genome shotgun (WGS) entry which is preliminary data.</text>
</comment>
<dbReference type="SUPFAM" id="SSF52540">
    <property type="entry name" value="P-loop containing nucleoside triphosphate hydrolases"/>
    <property type="match status" value="1"/>
</dbReference>
<keyword evidence="4 11" id="KW-0347">Helicase</keyword>
<evidence type="ECO:0000256" key="3">
    <source>
        <dbReference type="ARBA" id="ARBA00022801"/>
    </source>
</evidence>
<dbReference type="PANTHER" id="PTHR47642">
    <property type="entry name" value="ATP-DEPENDENT DNA HELICASE"/>
    <property type="match status" value="1"/>
</dbReference>
<reference evidence="11" key="1">
    <citation type="submission" date="2023-01" db="EMBL/GenBank/DDBJ databases">
        <title>Colletotrichum chrysophilum M932 genome sequence.</title>
        <authorList>
            <person name="Baroncelli R."/>
        </authorList>
    </citation>
    <scope>NUCLEOTIDE SEQUENCE</scope>
    <source>
        <strain evidence="11">M932</strain>
    </source>
</reference>
<dbReference type="AlphaFoldDB" id="A0AAD9ACH3"/>
<feature type="domain" description="DNA helicase Pif1-like 2B" evidence="10">
    <location>
        <begin position="163"/>
        <end position="197"/>
    </location>
</feature>
<dbReference type="PANTHER" id="PTHR47642:SF5">
    <property type="entry name" value="ATP-DEPENDENT DNA HELICASE"/>
    <property type="match status" value="1"/>
</dbReference>
<evidence type="ECO:0000256" key="8">
    <source>
        <dbReference type="ARBA" id="ARBA00023235"/>
    </source>
</evidence>
<evidence type="ECO:0000256" key="6">
    <source>
        <dbReference type="ARBA" id="ARBA00023125"/>
    </source>
</evidence>
<proteinExistence type="predicted"/>
<dbReference type="InterPro" id="IPR049163">
    <property type="entry name" value="Pif1-like_2B_dom"/>
</dbReference>
<evidence type="ECO:0000256" key="2">
    <source>
        <dbReference type="ARBA" id="ARBA00022763"/>
    </source>
</evidence>
<keyword evidence="12" id="KW-1185">Reference proteome</keyword>
<feature type="region of interest" description="Disordered" evidence="9">
    <location>
        <begin position="130"/>
        <end position="158"/>
    </location>
</feature>
<dbReference type="InterPro" id="IPR027417">
    <property type="entry name" value="P-loop_NTPase"/>
</dbReference>
<dbReference type="Pfam" id="PF21530">
    <property type="entry name" value="Pif1_2B_dom"/>
    <property type="match status" value="1"/>
</dbReference>
<evidence type="ECO:0000313" key="12">
    <source>
        <dbReference type="Proteomes" id="UP001243330"/>
    </source>
</evidence>
<gene>
    <name evidence="11" type="ORF">CCHR01_14380</name>
</gene>
<dbReference type="GO" id="GO:0004386">
    <property type="term" value="F:helicase activity"/>
    <property type="evidence" value="ECO:0007669"/>
    <property type="project" value="UniProtKB-KW"/>
</dbReference>
<organism evidence="11 12">
    <name type="scientific">Colletotrichum chrysophilum</name>
    <dbReference type="NCBI Taxonomy" id="1836956"/>
    <lineage>
        <taxon>Eukaryota</taxon>
        <taxon>Fungi</taxon>
        <taxon>Dikarya</taxon>
        <taxon>Ascomycota</taxon>
        <taxon>Pezizomycotina</taxon>
        <taxon>Sordariomycetes</taxon>
        <taxon>Hypocreomycetidae</taxon>
        <taxon>Glomerellales</taxon>
        <taxon>Glomerellaceae</taxon>
        <taxon>Colletotrichum</taxon>
        <taxon>Colletotrichum gloeosporioides species complex</taxon>
    </lineage>
</organism>
<evidence type="ECO:0000256" key="1">
    <source>
        <dbReference type="ARBA" id="ARBA00022741"/>
    </source>
</evidence>
<evidence type="ECO:0000256" key="5">
    <source>
        <dbReference type="ARBA" id="ARBA00022840"/>
    </source>
</evidence>
<protein>
    <submittedName>
        <fullName evidence="11">ATP-dependent DNA helicase pif1</fullName>
    </submittedName>
</protein>